<dbReference type="Pfam" id="PF16670">
    <property type="entry name" value="PI-PLC-C1"/>
    <property type="match status" value="1"/>
</dbReference>
<dbReference type="AlphaFoldDB" id="A0AA37WI37"/>
<dbReference type="RefSeq" id="WP_284218023.1">
    <property type="nucleotide sequence ID" value="NZ_BSOT01000006.1"/>
</dbReference>
<dbReference type="InterPro" id="IPR032075">
    <property type="entry name" value="PI-PLC-C1"/>
</dbReference>
<dbReference type="Gene3D" id="3.20.20.190">
    <property type="entry name" value="Phosphatidylinositol (PI) phosphodiesterase"/>
    <property type="match status" value="1"/>
</dbReference>
<dbReference type="InterPro" id="IPR017946">
    <property type="entry name" value="PLC-like_Pdiesterase_TIM-brl"/>
</dbReference>
<dbReference type="GO" id="GO:0008081">
    <property type="term" value="F:phosphoric diester hydrolase activity"/>
    <property type="evidence" value="ECO:0007669"/>
    <property type="project" value="InterPro"/>
</dbReference>
<reference evidence="1" key="1">
    <citation type="journal article" date="2014" name="Int. J. Syst. Evol. Microbiol.">
        <title>Complete genome sequence of Corynebacterium casei LMG S-19264T (=DSM 44701T), isolated from a smear-ripened cheese.</title>
        <authorList>
            <consortium name="US DOE Joint Genome Institute (JGI-PGF)"/>
            <person name="Walter F."/>
            <person name="Albersmeier A."/>
            <person name="Kalinowski J."/>
            <person name="Ruckert C."/>
        </authorList>
    </citation>
    <scope>NUCLEOTIDE SEQUENCE</scope>
    <source>
        <strain evidence="1">NBRC 110023</strain>
    </source>
</reference>
<sequence>MQKLMSIVLVALLLSTKVYAQVKYNEISQKSSHNSYSRDEGILDQLVFHRIRSIEFDLHRGKIGRPSINKDWYVYHTPVIDTKTNCDKFSDCLRELQIFDQQIPQHEVVTVWFDIKDGFASGQSAEELDAVIKRFIDEDDILKPSDLFNACESATGLKQTVTGNCNWPSLSSLKGKWIFVVTDTSYASNRPTRLGFSSAAISSINDVGRADKLFFNTNSSSQALAKYIFDSGFITRRYIVNSQNDFNAALGARVHHIATDKINYRRDTWSKTHNHNGYPFLCILHSCQNYTEVDDIIGINVNSEDIWGSSDNFSFQYQNKNQANGRWEAAVNVASSHVDPFAKSCLMARAELSAQSPYFAVCRLSDNGPLVTQYRMRYGDRTNAKNGTIRNVTGISQNDLSYIKIDVYSNGRCISGQGSRDGISWTTITNQCFNQTLKYQGLAASSHGNNTVKHLFSNPRYWNNTQQKNEFSSRQFGTVRSSTVFQGAF</sequence>
<accession>A0AA37WI37</accession>
<evidence type="ECO:0000313" key="2">
    <source>
        <dbReference type="Proteomes" id="UP001156601"/>
    </source>
</evidence>
<protein>
    <submittedName>
        <fullName evidence="1">Uncharacterized protein</fullName>
    </submittedName>
</protein>
<name>A0AA37WI37_9ALTE</name>
<comment type="caution">
    <text evidence="1">The sequence shown here is derived from an EMBL/GenBank/DDBJ whole genome shotgun (WGS) entry which is preliminary data.</text>
</comment>
<gene>
    <name evidence="1" type="ORF">GCM10007852_25940</name>
</gene>
<reference evidence="1" key="2">
    <citation type="submission" date="2023-01" db="EMBL/GenBank/DDBJ databases">
        <title>Draft genome sequence of Agaribacter marinus strain NBRC 110023.</title>
        <authorList>
            <person name="Sun Q."/>
            <person name="Mori K."/>
        </authorList>
    </citation>
    <scope>NUCLEOTIDE SEQUENCE</scope>
    <source>
        <strain evidence="1">NBRC 110023</strain>
    </source>
</reference>
<dbReference type="SUPFAM" id="SSF51695">
    <property type="entry name" value="PLC-like phosphodiesterases"/>
    <property type="match status" value="1"/>
</dbReference>
<dbReference type="EMBL" id="BSOT01000006">
    <property type="protein sequence ID" value="GLR71686.1"/>
    <property type="molecule type" value="Genomic_DNA"/>
</dbReference>
<keyword evidence="2" id="KW-1185">Reference proteome</keyword>
<dbReference type="GO" id="GO:0006629">
    <property type="term" value="P:lipid metabolic process"/>
    <property type="evidence" value="ECO:0007669"/>
    <property type="project" value="InterPro"/>
</dbReference>
<evidence type="ECO:0000313" key="1">
    <source>
        <dbReference type="EMBL" id="GLR71686.1"/>
    </source>
</evidence>
<dbReference type="Proteomes" id="UP001156601">
    <property type="component" value="Unassembled WGS sequence"/>
</dbReference>
<organism evidence="1 2">
    <name type="scientific">Agaribacter marinus</name>
    <dbReference type="NCBI Taxonomy" id="1431249"/>
    <lineage>
        <taxon>Bacteria</taxon>
        <taxon>Pseudomonadati</taxon>
        <taxon>Pseudomonadota</taxon>
        <taxon>Gammaproteobacteria</taxon>
        <taxon>Alteromonadales</taxon>
        <taxon>Alteromonadaceae</taxon>
        <taxon>Agaribacter</taxon>
    </lineage>
</organism>
<proteinExistence type="predicted"/>